<dbReference type="PANTHER" id="PTHR34475">
    <property type="match status" value="1"/>
</dbReference>
<dbReference type="Proteomes" id="UP000269226">
    <property type="component" value="Chromosome"/>
</dbReference>
<proteinExistence type="predicted"/>
<keyword evidence="2" id="KW-0472">Membrane</keyword>
<feature type="compositionally biased region" description="Low complexity" evidence="1">
    <location>
        <begin position="163"/>
        <end position="183"/>
    </location>
</feature>
<dbReference type="PANTHER" id="PTHR34475:SF1">
    <property type="entry name" value="CYTOSKELETON PROTEIN RODZ"/>
    <property type="match status" value="1"/>
</dbReference>
<feature type="domain" description="Cytoskeleton protein RodZ-like C-terminal" evidence="3">
    <location>
        <begin position="219"/>
        <end position="278"/>
    </location>
</feature>
<protein>
    <submittedName>
        <fullName evidence="4">Transcriptional regulator in cluster with unspecified monosaccharide ABC transport system</fullName>
    </submittedName>
</protein>
<evidence type="ECO:0000313" key="4">
    <source>
        <dbReference type="EMBL" id="BBC60281.1"/>
    </source>
</evidence>
<reference evidence="4 5" key="1">
    <citation type="submission" date="2018-01" db="EMBL/GenBank/DDBJ databases">
        <title>Whole genome sequence of Melissococcus plutonius DAT561.</title>
        <authorList>
            <person name="Okumura K."/>
            <person name="Takamatsu D."/>
            <person name="Okura M."/>
        </authorList>
    </citation>
    <scope>NUCLEOTIDE SEQUENCE [LARGE SCALE GENOMIC DNA]</scope>
    <source>
        <strain evidence="4 5">DAT561</strain>
    </source>
</reference>
<evidence type="ECO:0000313" key="5">
    <source>
        <dbReference type="Proteomes" id="UP000269226"/>
    </source>
</evidence>
<dbReference type="Pfam" id="PF13413">
    <property type="entry name" value="HTH_25"/>
    <property type="match status" value="1"/>
</dbReference>
<dbReference type="GO" id="GO:0003677">
    <property type="term" value="F:DNA binding"/>
    <property type="evidence" value="ECO:0007669"/>
    <property type="project" value="InterPro"/>
</dbReference>
<dbReference type="InterPro" id="IPR010982">
    <property type="entry name" value="Lambda_DNA-bd_dom_sf"/>
</dbReference>
<feature type="region of interest" description="Disordered" evidence="1">
    <location>
        <begin position="84"/>
        <end position="105"/>
    </location>
</feature>
<keyword evidence="2" id="KW-0812">Transmembrane</keyword>
<gene>
    <name evidence="4" type="ORF">DAT561_0113</name>
</gene>
<dbReference type="SUPFAM" id="SSF47413">
    <property type="entry name" value="lambda repressor-like DNA-binding domains"/>
    <property type="match status" value="1"/>
</dbReference>
<keyword evidence="2" id="KW-1133">Transmembrane helix</keyword>
<dbReference type="Pfam" id="PF13464">
    <property type="entry name" value="RodZ_C"/>
    <property type="match status" value="1"/>
</dbReference>
<evidence type="ECO:0000259" key="3">
    <source>
        <dbReference type="Pfam" id="PF13464"/>
    </source>
</evidence>
<accession>A0A2Z5Y0D5</accession>
<dbReference type="Gene3D" id="1.10.260.40">
    <property type="entry name" value="lambda repressor-like DNA-binding domains"/>
    <property type="match status" value="1"/>
</dbReference>
<feature type="region of interest" description="Disordered" evidence="1">
    <location>
        <begin position="163"/>
        <end position="202"/>
    </location>
</feature>
<name>A0A2Z5Y0D5_9ENTE</name>
<dbReference type="RefSeq" id="WP_126347180.1">
    <property type="nucleotide sequence ID" value="NZ_AP018492.1"/>
</dbReference>
<dbReference type="GeneID" id="57042681"/>
<sequence>MTSVNIGEILKEKRLQKNITLDELQQITKIQKRYLIAIEENDFNIIPGKFYVRAFIRQYAEAIEMNGEELVDIYDGKKTQLEKQESKETYQPLDESRIQHHEKEQPNSWLLRNLPAVTFSLIGAAILIIVLYVTWQDHQNDSIIQTTSSINVNDSASASIAKSKSQEKAAASSTSSSTSTSSSEEQKTKIETTNETNRSMNVNVTNTTSPVKVEFSGKSGPCWVGIMVNGAYVYQHTLQSNEKQATELPASASNATIVLGASNNVNVHLNDQEISIAQTPVLVQKNIIATIAYKN</sequence>
<dbReference type="InterPro" id="IPR025194">
    <property type="entry name" value="RodZ-like_C"/>
</dbReference>
<dbReference type="AlphaFoldDB" id="A0A2Z5Y0D5"/>
<dbReference type="EMBL" id="AP018492">
    <property type="protein sequence ID" value="BBC60281.1"/>
    <property type="molecule type" value="Genomic_DNA"/>
</dbReference>
<feature type="transmembrane region" description="Helical" evidence="2">
    <location>
        <begin position="114"/>
        <end position="135"/>
    </location>
</feature>
<evidence type="ECO:0000256" key="1">
    <source>
        <dbReference type="SAM" id="MobiDB-lite"/>
    </source>
</evidence>
<dbReference type="InterPro" id="IPR050400">
    <property type="entry name" value="Bact_Cytoskel_RodZ"/>
</dbReference>
<organism evidence="4 5">
    <name type="scientific">Melissococcus plutonius</name>
    <dbReference type="NCBI Taxonomy" id="33970"/>
    <lineage>
        <taxon>Bacteria</taxon>
        <taxon>Bacillati</taxon>
        <taxon>Bacillota</taxon>
        <taxon>Bacilli</taxon>
        <taxon>Lactobacillales</taxon>
        <taxon>Enterococcaceae</taxon>
        <taxon>Melissococcus</taxon>
    </lineage>
</organism>
<evidence type="ECO:0000256" key="2">
    <source>
        <dbReference type="SAM" id="Phobius"/>
    </source>
</evidence>